<reference evidence="2 4" key="1">
    <citation type="submission" date="2016-10" db="EMBL/GenBank/DDBJ databases">
        <title>Draft genome sequences of four alkaliphilic bacteria belonging to the Anaerobacillus genus.</title>
        <authorList>
            <person name="Bassil N.M."/>
            <person name="Lloyd J.R."/>
        </authorList>
    </citation>
    <scope>NUCLEOTIDE SEQUENCE [LARGE SCALE GENOMIC DNA]</scope>
    <source>
        <strain evidence="2 4">NB2006</strain>
    </source>
</reference>
<reference evidence="3 4" key="3">
    <citation type="journal article" date="2019" name="Int. J. Syst. Evol. Microbiol.">
        <title>Anaerobacillus isosaccharinicus sp. nov., an alkaliphilic bacterium which degrades isosaccharinic acid.</title>
        <authorList>
            <person name="Bassil N.M."/>
            <person name="Lloyd J.R."/>
        </authorList>
    </citation>
    <scope>NUCLEOTIDE SEQUENCE [LARGE SCALE GENOMIC DNA]</scope>
    <source>
        <strain evidence="3 4">NB2006</strain>
    </source>
</reference>
<dbReference type="RefSeq" id="WP_071316991.1">
    <property type="nucleotide sequence ID" value="NZ_CP063356.2"/>
</dbReference>
<evidence type="ECO:0000256" key="1">
    <source>
        <dbReference type="SAM" id="SignalP"/>
    </source>
</evidence>
<name>A0A1S2M5F7_9BACI</name>
<dbReference type="EMBL" id="LQXD01000083">
    <property type="protein sequence ID" value="OIJ19097.1"/>
    <property type="molecule type" value="Genomic_DNA"/>
</dbReference>
<accession>A0A1S2M5F7</accession>
<proteinExistence type="predicted"/>
<reference evidence="3" key="4">
    <citation type="submission" date="2020-10" db="EMBL/GenBank/DDBJ databases">
        <authorList>
            <person name="Bassil N.M."/>
            <person name="Lloyd J.R."/>
        </authorList>
    </citation>
    <scope>NUCLEOTIDE SEQUENCE</scope>
    <source>
        <strain evidence="3">NB2006</strain>
    </source>
</reference>
<dbReference type="KEGG" id="aia:AWH56_012825"/>
<sequence>MKKVIVMICLFMLLPWLTSSTDAQDVERKISFLVKSSSQSLFQSVLTVESDQLIQSLIHSKSLDVVTDLPHSNNYILIEDANGIRTLLVDEIGEIYDLYRKEKLQLSASTAKKIKTYFKVLAGKHFGELTNWEEVDKRIPKYSLFKITDLETGSSFYAQRRAGKSHADVQPLTIHDTRIMKKIFEGEWSWKRRAILVHVNEDTFAASMHGMPHGGGALANGFPGHFCIHFKGSVTHKTKMSDLSHQVMVNKAGGVLNQFVSQLNAKEVTELFFISLNQKDLDLLKLIYSGDVRALQNKVEQIESVRMITKEPMPTINGTLVFELPITYKMKEKDKAEVEKTYVFKVTRDAPTGRWRLHDVPL</sequence>
<dbReference type="Proteomes" id="UP000180175">
    <property type="component" value="Chromosome"/>
</dbReference>
<feature type="chain" id="PRO_5036310406" evidence="1">
    <location>
        <begin position="24"/>
        <end position="362"/>
    </location>
</feature>
<keyword evidence="4" id="KW-1185">Reference proteome</keyword>
<dbReference type="AlphaFoldDB" id="A0A1S2M5F7"/>
<organism evidence="2 4">
    <name type="scientific">Anaerobacillus isosaccharinicus</name>
    <dbReference type="NCBI Taxonomy" id="1532552"/>
    <lineage>
        <taxon>Bacteria</taxon>
        <taxon>Bacillati</taxon>
        <taxon>Bacillota</taxon>
        <taxon>Bacilli</taxon>
        <taxon>Bacillales</taxon>
        <taxon>Bacillaceae</taxon>
        <taxon>Anaerobacillus</taxon>
    </lineage>
</organism>
<feature type="signal peptide" evidence="1">
    <location>
        <begin position="1"/>
        <end position="23"/>
    </location>
</feature>
<evidence type="ECO:0000313" key="3">
    <source>
        <dbReference type="EMBL" id="QOY38330.1"/>
    </source>
</evidence>
<dbReference type="EMBL" id="CP063356">
    <property type="protein sequence ID" value="QOY38330.1"/>
    <property type="molecule type" value="Genomic_DNA"/>
</dbReference>
<keyword evidence="1" id="KW-0732">Signal</keyword>
<dbReference type="OrthoDB" id="529831at2"/>
<gene>
    <name evidence="3" type="ORF">AWH56_012825</name>
    <name evidence="2" type="ORF">AWH56_09850</name>
</gene>
<evidence type="ECO:0000313" key="2">
    <source>
        <dbReference type="EMBL" id="OIJ19097.1"/>
    </source>
</evidence>
<evidence type="ECO:0000313" key="4">
    <source>
        <dbReference type="Proteomes" id="UP000180175"/>
    </source>
</evidence>
<reference evidence="3 4" key="2">
    <citation type="journal article" date="2017" name="Genome Announc.">
        <title>Draft Genome Sequences of Four Alkaliphilic Bacteria Belonging to the Anaerobacillus Genus.</title>
        <authorList>
            <person name="Bassil N.M."/>
            <person name="Lloyd J.R."/>
        </authorList>
    </citation>
    <scope>NUCLEOTIDE SEQUENCE [LARGE SCALE GENOMIC DNA]</scope>
    <source>
        <strain evidence="3 4">NB2006</strain>
    </source>
</reference>
<protein>
    <submittedName>
        <fullName evidence="2">Uncharacterized protein</fullName>
    </submittedName>
</protein>